<dbReference type="Proteomes" id="UP000521872">
    <property type="component" value="Unassembled WGS sequence"/>
</dbReference>
<dbReference type="AlphaFoldDB" id="A0A8H4R4A4"/>
<gene>
    <name evidence="2" type="ORF">D9613_009042</name>
</gene>
<feature type="compositionally biased region" description="Low complexity" evidence="1">
    <location>
        <begin position="273"/>
        <end position="283"/>
    </location>
</feature>
<feature type="region of interest" description="Disordered" evidence="1">
    <location>
        <begin position="101"/>
        <end position="120"/>
    </location>
</feature>
<protein>
    <submittedName>
        <fullName evidence="2">Uncharacterized protein</fullName>
    </submittedName>
</protein>
<organism evidence="2 3">
    <name type="scientific">Agrocybe pediades</name>
    <dbReference type="NCBI Taxonomy" id="84607"/>
    <lineage>
        <taxon>Eukaryota</taxon>
        <taxon>Fungi</taxon>
        <taxon>Dikarya</taxon>
        <taxon>Basidiomycota</taxon>
        <taxon>Agaricomycotina</taxon>
        <taxon>Agaricomycetes</taxon>
        <taxon>Agaricomycetidae</taxon>
        <taxon>Agaricales</taxon>
        <taxon>Agaricineae</taxon>
        <taxon>Strophariaceae</taxon>
        <taxon>Agrocybe</taxon>
    </lineage>
</organism>
<accession>A0A8H4R4A4</accession>
<proteinExistence type="predicted"/>
<reference evidence="2 3" key="1">
    <citation type="submission" date="2019-12" db="EMBL/GenBank/DDBJ databases">
        <authorList>
            <person name="Floudas D."/>
            <person name="Bentzer J."/>
            <person name="Ahren D."/>
            <person name="Johansson T."/>
            <person name="Persson P."/>
            <person name="Tunlid A."/>
        </authorList>
    </citation>
    <scope>NUCLEOTIDE SEQUENCE [LARGE SCALE GENOMIC DNA]</scope>
    <source>
        <strain evidence="2 3">CBS 102.39</strain>
    </source>
</reference>
<sequence>MEVDHRPCVTCRKPFPTYRASNKNCIDCRAKNRVKARQAKERKKMRDEMWRKSALEREKLMKMVDRSIVEEEDGDETEVDDDGETDEMDMLEVVNSLDDHVRSSPRAPAAGTSNGRLGLVQMPKPKKRKMEVVRSPKLLRDLEGQDQREALKVIKDGLLYALSDLKMVGKLDLAASKEGKEYQSASMLYDSLKRRVSSSSSSFLQYHGFHSIVAVSTIDHRKRVELVAKDIRKIARVSFQHNKPEATHNFVTGGESHVYRCTCLGYEPAPTAASSSSSSSASAPVKMKGSHGDLMRQARALEKEKEREREQAKVKARLSLGSGSGSGLLDGFLTVPRNCGGTVKIAVEDDLRHRLVKGQRISVIIRHPTGSK</sequence>
<keyword evidence="3" id="KW-1185">Reference proteome</keyword>
<comment type="caution">
    <text evidence="2">The sequence shown here is derived from an EMBL/GenBank/DDBJ whole genome shotgun (WGS) entry which is preliminary data.</text>
</comment>
<name>A0A8H4R4A4_9AGAR</name>
<dbReference type="EMBL" id="JAACJL010000002">
    <property type="protein sequence ID" value="KAF4622643.1"/>
    <property type="molecule type" value="Genomic_DNA"/>
</dbReference>
<evidence type="ECO:0000313" key="3">
    <source>
        <dbReference type="Proteomes" id="UP000521872"/>
    </source>
</evidence>
<evidence type="ECO:0000256" key="1">
    <source>
        <dbReference type="SAM" id="MobiDB-lite"/>
    </source>
</evidence>
<evidence type="ECO:0000313" key="2">
    <source>
        <dbReference type="EMBL" id="KAF4622643.1"/>
    </source>
</evidence>
<feature type="region of interest" description="Disordered" evidence="1">
    <location>
        <begin position="273"/>
        <end position="292"/>
    </location>
</feature>